<evidence type="ECO:0000256" key="3">
    <source>
        <dbReference type="ARBA" id="ARBA00022448"/>
    </source>
</evidence>
<proteinExistence type="inferred from homology"/>
<keyword evidence="4" id="KW-1003">Cell membrane</keyword>
<comment type="subcellular location">
    <subcellularLocation>
        <location evidence="1">Cell membrane</location>
        <topology evidence="1">Multi-pass membrane protein</topology>
    </subcellularLocation>
</comment>
<dbReference type="InterPro" id="IPR037185">
    <property type="entry name" value="EmrE-like"/>
</dbReference>
<dbReference type="InterPro" id="IPR000620">
    <property type="entry name" value="EamA_dom"/>
</dbReference>
<protein>
    <submittedName>
        <fullName evidence="10">EamA family transporter RarD</fullName>
    </submittedName>
</protein>
<accession>A0A4V0Z1D7</accession>
<feature type="domain" description="EamA" evidence="9">
    <location>
        <begin position="7"/>
        <end position="139"/>
    </location>
</feature>
<dbReference type="Pfam" id="PF00892">
    <property type="entry name" value="EamA"/>
    <property type="match status" value="2"/>
</dbReference>
<name>A0A4V0Z1D7_9MICO</name>
<dbReference type="KEGG" id="ltr:EVS81_03740"/>
<dbReference type="InterPro" id="IPR004626">
    <property type="entry name" value="RarD"/>
</dbReference>
<evidence type="ECO:0000256" key="7">
    <source>
        <dbReference type="ARBA" id="ARBA00023136"/>
    </source>
</evidence>
<dbReference type="NCBIfam" id="TIGR00688">
    <property type="entry name" value="rarD"/>
    <property type="match status" value="1"/>
</dbReference>
<evidence type="ECO:0000256" key="6">
    <source>
        <dbReference type="ARBA" id="ARBA00022989"/>
    </source>
</evidence>
<feature type="transmembrane region" description="Helical" evidence="8">
    <location>
        <begin position="12"/>
        <end position="31"/>
    </location>
</feature>
<keyword evidence="3" id="KW-0813">Transport</keyword>
<feature type="transmembrane region" description="Helical" evidence="8">
    <location>
        <begin position="127"/>
        <end position="144"/>
    </location>
</feature>
<dbReference type="EMBL" id="CP035806">
    <property type="protein sequence ID" value="QBE48049.1"/>
    <property type="molecule type" value="Genomic_DNA"/>
</dbReference>
<dbReference type="OrthoDB" id="369870at2"/>
<feature type="transmembrane region" description="Helical" evidence="8">
    <location>
        <begin position="242"/>
        <end position="261"/>
    </location>
</feature>
<keyword evidence="11" id="KW-1185">Reference proteome</keyword>
<feature type="transmembrane region" description="Helical" evidence="8">
    <location>
        <begin position="267"/>
        <end position="285"/>
    </location>
</feature>
<comment type="similarity">
    <text evidence="2">Belongs to the EamA transporter family.</text>
</comment>
<reference evidence="10 11" key="1">
    <citation type="submission" date="2019-02" db="EMBL/GenBank/DDBJ databases">
        <authorList>
            <person name="Sun L."/>
            <person name="Pan D."/>
            <person name="Wu X."/>
        </authorList>
    </citation>
    <scope>NUCLEOTIDE SEQUENCE [LARGE SCALE GENOMIC DNA]</scope>
    <source>
        <strain evidence="10 11">JW-1</strain>
    </source>
</reference>
<organism evidence="10 11">
    <name type="scientific">Leucobacter triazinivorans</name>
    <dbReference type="NCBI Taxonomy" id="1784719"/>
    <lineage>
        <taxon>Bacteria</taxon>
        <taxon>Bacillati</taxon>
        <taxon>Actinomycetota</taxon>
        <taxon>Actinomycetes</taxon>
        <taxon>Micrococcales</taxon>
        <taxon>Microbacteriaceae</taxon>
        <taxon>Leucobacter</taxon>
    </lineage>
</organism>
<keyword evidence="7 8" id="KW-0472">Membrane</keyword>
<keyword evidence="5 8" id="KW-0812">Transmembrane</keyword>
<feature type="transmembrane region" description="Helical" evidence="8">
    <location>
        <begin position="101"/>
        <end position="118"/>
    </location>
</feature>
<evidence type="ECO:0000256" key="4">
    <source>
        <dbReference type="ARBA" id="ARBA00022475"/>
    </source>
</evidence>
<sequence>MTRTRAGLGYGLGAYLLWGTFPFYFGLIAMVGPFEVVPWRVATTLAFCALLVTLTRRWRQVGRILRSPRLFGWFALSAILLYANWQIFILGVMTGHVLETSLGYFINPLFTILIGVLVRKERLSRPQWIAVGIAAVGVATAAIAYGQFPWIALGLAVTFGLYGAVHKHAGEDVDGVTGLTVETLASLPVAAVQLVAVIGLVGINAFSFGPGVTVLVLLSGIMTAVPLILFGEATRRLPLSYLGFLQFLTPILGFLYGYFVMHEEMPLSRWIGFIAVWVALMILIADMVAQLRRSPTAQTNTAPVPLD</sequence>
<feature type="domain" description="EamA" evidence="9">
    <location>
        <begin position="151"/>
        <end position="284"/>
    </location>
</feature>
<gene>
    <name evidence="10" type="primary">rarD</name>
    <name evidence="10" type="ORF">EVS81_03740</name>
</gene>
<dbReference type="PANTHER" id="PTHR22911:SF137">
    <property type="entry name" value="SOLUTE CARRIER FAMILY 35 MEMBER G2-RELATED"/>
    <property type="match status" value="1"/>
</dbReference>
<feature type="transmembrane region" description="Helical" evidence="8">
    <location>
        <begin position="212"/>
        <end position="230"/>
    </location>
</feature>
<evidence type="ECO:0000256" key="2">
    <source>
        <dbReference type="ARBA" id="ARBA00007362"/>
    </source>
</evidence>
<evidence type="ECO:0000256" key="5">
    <source>
        <dbReference type="ARBA" id="ARBA00022692"/>
    </source>
</evidence>
<dbReference type="Proteomes" id="UP000289260">
    <property type="component" value="Chromosome"/>
</dbReference>
<evidence type="ECO:0000313" key="11">
    <source>
        <dbReference type="Proteomes" id="UP000289260"/>
    </source>
</evidence>
<feature type="transmembrane region" description="Helical" evidence="8">
    <location>
        <begin position="70"/>
        <end position="89"/>
    </location>
</feature>
<evidence type="ECO:0000259" key="9">
    <source>
        <dbReference type="Pfam" id="PF00892"/>
    </source>
</evidence>
<keyword evidence="6 8" id="KW-1133">Transmembrane helix</keyword>
<evidence type="ECO:0000313" key="10">
    <source>
        <dbReference type="EMBL" id="QBE48049.1"/>
    </source>
</evidence>
<dbReference type="SUPFAM" id="SSF103481">
    <property type="entry name" value="Multidrug resistance efflux transporter EmrE"/>
    <property type="match status" value="2"/>
</dbReference>
<evidence type="ECO:0000256" key="1">
    <source>
        <dbReference type="ARBA" id="ARBA00004651"/>
    </source>
</evidence>
<dbReference type="PANTHER" id="PTHR22911">
    <property type="entry name" value="ACYL-MALONYL CONDENSING ENZYME-RELATED"/>
    <property type="match status" value="1"/>
</dbReference>
<evidence type="ECO:0000256" key="8">
    <source>
        <dbReference type="SAM" id="Phobius"/>
    </source>
</evidence>
<feature type="transmembrane region" description="Helical" evidence="8">
    <location>
        <begin position="37"/>
        <end position="58"/>
    </location>
</feature>
<dbReference type="GO" id="GO:0005886">
    <property type="term" value="C:plasma membrane"/>
    <property type="evidence" value="ECO:0007669"/>
    <property type="project" value="UniProtKB-SubCell"/>
</dbReference>
<dbReference type="RefSeq" id="WP_130109198.1">
    <property type="nucleotide sequence ID" value="NZ_CP035806.1"/>
</dbReference>
<dbReference type="AlphaFoldDB" id="A0A4V0Z1D7"/>